<gene>
    <name evidence="1" type="ORF">J3U88_02975</name>
</gene>
<sequence length="59" mass="6688">MFLIFGGSLIRGLSRSLQAFFVAVYRFCDRWIIGEKPIWLKRNDFEGGGVCLGVDGMFP</sequence>
<protein>
    <submittedName>
        <fullName evidence="1">Uncharacterized protein</fullName>
    </submittedName>
</protein>
<organism evidence="1 2">
    <name type="scientific">Acanthopleuribacter pedis</name>
    <dbReference type="NCBI Taxonomy" id="442870"/>
    <lineage>
        <taxon>Bacteria</taxon>
        <taxon>Pseudomonadati</taxon>
        <taxon>Acidobacteriota</taxon>
        <taxon>Holophagae</taxon>
        <taxon>Acanthopleuribacterales</taxon>
        <taxon>Acanthopleuribacteraceae</taxon>
        <taxon>Acanthopleuribacter</taxon>
    </lineage>
</organism>
<reference evidence="1" key="1">
    <citation type="submission" date="2021-03" db="EMBL/GenBank/DDBJ databases">
        <authorList>
            <person name="Wang G."/>
        </authorList>
    </citation>
    <scope>NUCLEOTIDE SEQUENCE</scope>
    <source>
        <strain evidence="1">KCTC 12899</strain>
    </source>
</reference>
<evidence type="ECO:0000313" key="2">
    <source>
        <dbReference type="Proteomes" id="UP000664417"/>
    </source>
</evidence>
<name>A0A8J7QE27_9BACT</name>
<evidence type="ECO:0000313" key="1">
    <source>
        <dbReference type="EMBL" id="MBO1317408.1"/>
    </source>
</evidence>
<dbReference type="AlphaFoldDB" id="A0A8J7QE27"/>
<dbReference type="RefSeq" id="WP_207856644.1">
    <property type="nucleotide sequence ID" value="NZ_JAFREP010000002.1"/>
</dbReference>
<dbReference type="Proteomes" id="UP000664417">
    <property type="component" value="Unassembled WGS sequence"/>
</dbReference>
<accession>A0A8J7QE27</accession>
<dbReference type="EMBL" id="JAFREP010000002">
    <property type="protein sequence ID" value="MBO1317408.1"/>
    <property type="molecule type" value="Genomic_DNA"/>
</dbReference>
<keyword evidence="2" id="KW-1185">Reference proteome</keyword>
<proteinExistence type="predicted"/>
<comment type="caution">
    <text evidence="1">The sequence shown here is derived from an EMBL/GenBank/DDBJ whole genome shotgun (WGS) entry which is preliminary data.</text>
</comment>